<dbReference type="Proteomes" id="UP000199019">
    <property type="component" value="Unassembled WGS sequence"/>
</dbReference>
<gene>
    <name evidence="5" type="ORF">SAMN05216199_4009</name>
</gene>
<dbReference type="Pfam" id="PF00929">
    <property type="entry name" value="RNase_T"/>
    <property type="match status" value="1"/>
</dbReference>
<sequence>MILRRSPDHRRARQLAASPRGALPEGALRRYLAQPFPPLGADHTSLRLLAVDLETTGLDPDHDRIVSLGFVPVDGTSIVLGGAGQVVVRGSGGLGQEGVGQSATVHGLTDDAVAAGAELTDALDLLLEALTGRVLLAHHAAIEQGFLDVACRRVHGQPLPTLAVDTMALEHRLVTAGWQTGWDREPPQGGLRLPAARERHGLPRYRSHDALTDALACAELYLAQVAELGRGRPVTLRQLTKGG</sequence>
<keyword evidence="3" id="KW-0269">Exonuclease</keyword>
<feature type="domain" description="Exonuclease" evidence="4">
    <location>
        <begin position="47"/>
        <end position="230"/>
    </location>
</feature>
<dbReference type="OrthoDB" id="190275at2"/>
<dbReference type="EMBL" id="FOHB01000009">
    <property type="protein sequence ID" value="SES47117.1"/>
    <property type="molecule type" value="Genomic_DNA"/>
</dbReference>
<keyword evidence="6" id="KW-1185">Reference proteome</keyword>
<dbReference type="AlphaFoldDB" id="A0A1H9XMQ5"/>
<evidence type="ECO:0000313" key="5">
    <source>
        <dbReference type="EMBL" id="SES47117.1"/>
    </source>
</evidence>
<dbReference type="GO" id="GO:0003676">
    <property type="term" value="F:nucleic acid binding"/>
    <property type="evidence" value="ECO:0007669"/>
    <property type="project" value="InterPro"/>
</dbReference>
<dbReference type="InterPro" id="IPR036397">
    <property type="entry name" value="RNaseH_sf"/>
</dbReference>
<dbReference type="SUPFAM" id="SSF53098">
    <property type="entry name" value="Ribonuclease H-like"/>
    <property type="match status" value="1"/>
</dbReference>
<protein>
    <submittedName>
        <fullName evidence="5">DNA polymerase III, epsilon subunit</fullName>
    </submittedName>
</protein>
<reference evidence="6" key="1">
    <citation type="submission" date="2016-10" db="EMBL/GenBank/DDBJ databases">
        <authorList>
            <person name="Varghese N."/>
            <person name="Submissions S."/>
        </authorList>
    </citation>
    <scope>NUCLEOTIDE SEQUENCE [LARGE SCALE GENOMIC DNA]</scope>
    <source>
        <strain evidence="6">CGMCC 1.6963</strain>
    </source>
</reference>
<dbReference type="PANTHER" id="PTHR30231:SF4">
    <property type="entry name" value="PROTEIN NEN2"/>
    <property type="match status" value="1"/>
</dbReference>
<evidence type="ECO:0000313" key="6">
    <source>
        <dbReference type="Proteomes" id="UP000199019"/>
    </source>
</evidence>
<dbReference type="Gene3D" id="3.30.420.10">
    <property type="entry name" value="Ribonuclease H-like superfamily/Ribonuclease H"/>
    <property type="match status" value="1"/>
</dbReference>
<dbReference type="InterPro" id="IPR012337">
    <property type="entry name" value="RNaseH-like_sf"/>
</dbReference>
<dbReference type="SMART" id="SM00479">
    <property type="entry name" value="EXOIII"/>
    <property type="match status" value="1"/>
</dbReference>
<dbReference type="CDD" id="cd06127">
    <property type="entry name" value="DEDDh"/>
    <property type="match status" value="1"/>
</dbReference>
<dbReference type="RefSeq" id="WP_091762080.1">
    <property type="nucleotide sequence ID" value="NZ_FOHB01000009.1"/>
</dbReference>
<evidence type="ECO:0000256" key="2">
    <source>
        <dbReference type="ARBA" id="ARBA00022801"/>
    </source>
</evidence>
<proteinExistence type="predicted"/>
<evidence type="ECO:0000256" key="3">
    <source>
        <dbReference type="ARBA" id="ARBA00022839"/>
    </source>
</evidence>
<keyword evidence="2" id="KW-0378">Hydrolase</keyword>
<dbReference type="GO" id="GO:0005829">
    <property type="term" value="C:cytosol"/>
    <property type="evidence" value="ECO:0007669"/>
    <property type="project" value="TreeGrafter"/>
</dbReference>
<keyword evidence="1" id="KW-0540">Nuclease</keyword>
<dbReference type="PANTHER" id="PTHR30231">
    <property type="entry name" value="DNA POLYMERASE III SUBUNIT EPSILON"/>
    <property type="match status" value="1"/>
</dbReference>
<dbReference type="InterPro" id="IPR013520">
    <property type="entry name" value="Ribonucl_H"/>
</dbReference>
<dbReference type="STRING" id="587636.SAMN05216199_4009"/>
<evidence type="ECO:0000259" key="4">
    <source>
        <dbReference type="SMART" id="SM00479"/>
    </source>
</evidence>
<accession>A0A1H9XMQ5</accession>
<dbReference type="GO" id="GO:0008408">
    <property type="term" value="F:3'-5' exonuclease activity"/>
    <property type="evidence" value="ECO:0007669"/>
    <property type="project" value="TreeGrafter"/>
</dbReference>
<organism evidence="5 6">
    <name type="scientific">Pedococcus cremeus</name>
    <dbReference type="NCBI Taxonomy" id="587636"/>
    <lineage>
        <taxon>Bacteria</taxon>
        <taxon>Bacillati</taxon>
        <taxon>Actinomycetota</taxon>
        <taxon>Actinomycetes</taxon>
        <taxon>Micrococcales</taxon>
        <taxon>Intrasporangiaceae</taxon>
        <taxon>Pedococcus</taxon>
    </lineage>
</organism>
<evidence type="ECO:0000256" key="1">
    <source>
        <dbReference type="ARBA" id="ARBA00022722"/>
    </source>
</evidence>
<name>A0A1H9XMQ5_9MICO</name>